<evidence type="ECO:0000256" key="2">
    <source>
        <dbReference type="ARBA" id="ARBA00022670"/>
    </source>
</evidence>
<reference evidence="8" key="1">
    <citation type="submission" date="2023-07" db="EMBL/GenBank/DDBJ databases">
        <title>Genomic Encyclopedia of Type Strains, Phase IV (KMG-IV): sequencing the most valuable type-strain genomes for metagenomic binning, comparative biology and taxonomic classification.</title>
        <authorList>
            <person name="Goeker M."/>
        </authorList>
    </citation>
    <scope>NUCLEOTIDE SEQUENCE</scope>
    <source>
        <strain evidence="8">DSM 24202</strain>
    </source>
</reference>
<dbReference type="EMBL" id="JAUSVL010000001">
    <property type="protein sequence ID" value="MDQ0290292.1"/>
    <property type="molecule type" value="Genomic_DNA"/>
</dbReference>
<keyword evidence="6" id="KW-0472">Membrane</keyword>
<dbReference type="InterPro" id="IPR000209">
    <property type="entry name" value="Peptidase_S8/S53_dom"/>
</dbReference>
<evidence type="ECO:0000256" key="1">
    <source>
        <dbReference type="ARBA" id="ARBA00011073"/>
    </source>
</evidence>
<dbReference type="Gene3D" id="3.40.50.200">
    <property type="entry name" value="Peptidase S8/S53 domain"/>
    <property type="match status" value="1"/>
</dbReference>
<keyword evidence="2 5" id="KW-0645">Protease</keyword>
<comment type="caution">
    <text evidence="8">The sequence shown here is derived from an EMBL/GenBank/DDBJ whole genome shotgun (WGS) entry which is preliminary data.</text>
</comment>
<keyword evidence="3 5" id="KW-0378">Hydrolase</keyword>
<dbReference type="GO" id="GO:0006508">
    <property type="term" value="P:proteolysis"/>
    <property type="evidence" value="ECO:0007669"/>
    <property type="project" value="UniProtKB-KW"/>
</dbReference>
<comment type="similarity">
    <text evidence="1 5">Belongs to the peptidase S8 family.</text>
</comment>
<evidence type="ECO:0000256" key="3">
    <source>
        <dbReference type="ARBA" id="ARBA00022801"/>
    </source>
</evidence>
<evidence type="ECO:0000256" key="5">
    <source>
        <dbReference type="PROSITE-ProRule" id="PRU01240"/>
    </source>
</evidence>
<dbReference type="PROSITE" id="PS51892">
    <property type="entry name" value="SUBTILASE"/>
    <property type="match status" value="1"/>
</dbReference>
<dbReference type="PROSITE" id="PS00138">
    <property type="entry name" value="SUBTILASE_SER"/>
    <property type="match status" value="1"/>
</dbReference>
<dbReference type="InterPro" id="IPR015500">
    <property type="entry name" value="Peptidase_S8_subtilisin-rel"/>
</dbReference>
<evidence type="ECO:0000313" key="8">
    <source>
        <dbReference type="EMBL" id="MDQ0290292.1"/>
    </source>
</evidence>
<evidence type="ECO:0000256" key="6">
    <source>
        <dbReference type="SAM" id="Phobius"/>
    </source>
</evidence>
<keyword evidence="4 5" id="KW-0720">Serine protease</keyword>
<sequence>MTTREQQRIRALWALSVAMLLAIFWLHRRAERQDASRADDARGAQQEAARVGVVAPVAPGTMPVLRDAGTGVARSRIARVAGNGSYVLVARDAAALAALRRALVAAGLRELGSIEALRMLRVGGEADALARLLAQLPDGIRAEEDRVVWLPEQNVTGWTGYAGVPFRDKLLLAMNIDRERSDRGDGVLIALLDTPLLAHASLDGANISSYDLFELGVDGAYAGHGTAVASLLIGQTAELAGIASAASLISLPVMSGEGVGSAFQVAEAIFAAVAAGAEVISMSLGTYDDSAALRAAVAYASEHGVVLIAATGNDGLAQVTYPAAYEQVVAVAAVDARWTHAGFSNSGDAVDIAAPGVGIDVAGSDGVGNEAFSGTSAAVPCVSGALACVLADEPALSAQDAMALLLAYSNDNGAAGADPLYGEGVLAYDRVVERDQPGIYDAAAAGHAALYADATAGFLPIQISAQNRGTEPLPQLLLTVVLAGRETVFTRKFEGFSTQSCLIFFFLLEM</sequence>
<dbReference type="InterPro" id="IPR050131">
    <property type="entry name" value="Peptidase_S8_subtilisin-like"/>
</dbReference>
<dbReference type="PANTHER" id="PTHR43806">
    <property type="entry name" value="PEPTIDASE S8"/>
    <property type="match status" value="1"/>
</dbReference>
<dbReference type="Pfam" id="PF00082">
    <property type="entry name" value="Peptidase_S8"/>
    <property type="match status" value="1"/>
</dbReference>
<dbReference type="InterPro" id="IPR023828">
    <property type="entry name" value="Peptidase_S8_Ser-AS"/>
</dbReference>
<dbReference type="GO" id="GO:0004252">
    <property type="term" value="F:serine-type endopeptidase activity"/>
    <property type="evidence" value="ECO:0007669"/>
    <property type="project" value="UniProtKB-UniRule"/>
</dbReference>
<dbReference type="SUPFAM" id="SSF52743">
    <property type="entry name" value="Subtilisin-like"/>
    <property type="match status" value="1"/>
</dbReference>
<dbReference type="InterPro" id="IPR036852">
    <property type="entry name" value="Peptidase_S8/S53_dom_sf"/>
</dbReference>
<feature type="active site" description="Charge relay system" evidence="5">
    <location>
        <position position="193"/>
    </location>
</feature>
<feature type="active site" description="Charge relay system" evidence="5">
    <location>
        <position position="376"/>
    </location>
</feature>
<evidence type="ECO:0000313" key="9">
    <source>
        <dbReference type="Proteomes" id="UP001238163"/>
    </source>
</evidence>
<feature type="active site" description="Charge relay system" evidence="5">
    <location>
        <position position="224"/>
    </location>
</feature>
<evidence type="ECO:0000256" key="4">
    <source>
        <dbReference type="ARBA" id="ARBA00022825"/>
    </source>
</evidence>
<evidence type="ECO:0000259" key="7">
    <source>
        <dbReference type="Pfam" id="PF00082"/>
    </source>
</evidence>
<feature type="domain" description="Peptidase S8/S53" evidence="7">
    <location>
        <begin position="184"/>
        <end position="424"/>
    </location>
</feature>
<dbReference type="RefSeq" id="WP_307261731.1">
    <property type="nucleotide sequence ID" value="NZ_JAUSVL010000001.1"/>
</dbReference>
<dbReference type="PRINTS" id="PR00723">
    <property type="entry name" value="SUBTILISIN"/>
</dbReference>
<keyword evidence="9" id="KW-1185">Reference proteome</keyword>
<dbReference type="PANTHER" id="PTHR43806:SF11">
    <property type="entry name" value="CEREVISIN-RELATED"/>
    <property type="match status" value="1"/>
</dbReference>
<accession>A0AAE4AQB7</accession>
<dbReference type="Proteomes" id="UP001238163">
    <property type="component" value="Unassembled WGS sequence"/>
</dbReference>
<proteinExistence type="inferred from homology"/>
<organism evidence="8 9">
    <name type="scientific">Oligosphaera ethanolica</name>
    <dbReference type="NCBI Taxonomy" id="760260"/>
    <lineage>
        <taxon>Bacteria</taxon>
        <taxon>Pseudomonadati</taxon>
        <taxon>Lentisphaerota</taxon>
        <taxon>Oligosphaeria</taxon>
        <taxon>Oligosphaerales</taxon>
        <taxon>Oligosphaeraceae</taxon>
        <taxon>Oligosphaera</taxon>
    </lineage>
</organism>
<gene>
    <name evidence="8" type="ORF">J3R75_002399</name>
</gene>
<protein>
    <recommendedName>
        <fullName evidence="7">Peptidase S8/S53 domain-containing protein</fullName>
    </recommendedName>
</protein>
<name>A0AAE4AQB7_9BACT</name>
<keyword evidence="6" id="KW-1133">Transmembrane helix</keyword>
<keyword evidence="6" id="KW-0812">Transmembrane</keyword>
<feature type="transmembrane region" description="Helical" evidence="6">
    <location>
        <begin position="12"/>
        <end position="28"/>
    </location>
</feature>
<dbReference type="AlphaFoldDB" id="A0AAE4AQB7"/>